<keyword evidence="1" id="KW-0812">Transmembrane</keyword>
<dbReference type="EMBL" id="BAAAZD010000002">
    <property type="protein sequence ID" value="GAA4009866.1"/>
    <property type="molecule type" value="Genomic_DNA"/>
</dbReference>
<keyword evidence="1" id="KW-1133">Transmembrane helix</keyword>
<reference evidence="3" key="1">
    <citation type="journal article" date="2019" name="Int. J. Syst. Evol. Microbiol.">
        <title>The Global Catalogue of Microorganisms (GCM) 10K type strain sequencing project: providing services to taxonomists for standard genome sequencing and annotation.</title>
        <authorList>
            <consortium name="The Broad Institute Genomics Platform"/>
            <consortium name="The Broad Institute Genome Sequencing Center for Infectious Disease"/>
            <person name="Wu L."/>
            <person name="Ma J."/>
        </authorList>
    </citation>
    <scope>NUCLEOTIDE SEQUENCE [LARGE SCALE GENOMIC DNA]</scope>
    <source>
        <strain evidence="3">JCM 16603</strain>
    </source>
</reference>
<evidence type="ECO:0000256" key="1">
    <source>
        <dbReference type="SAM" id="Phobius"/>
    </source>
</evidence>
<keyword evidence="3" id="KW-1185">Reference proteome</keyword>
<comment type="caution">
    <text evidence="2">The sequence shown here is derived from an EMBL/GenBank/DDBJ whole genome shotgun (WGS) entry which is preliminary data.</text>
</comment>
<evidence type="ECO:0000313" key="2">
    <source>
        <dbReference type="EMBL" id="GAA4009866.1"/>
    </source>
</evidence>
<name>A0ABP7SCJ7_9SPHN</name>
<protein>
    <submittedName>
        <fullName evidence="2">Uncharacterized protein</fullName>
    </submittedName>
</protein>
<accession>A0ABP7SCJ7</accession>
<dbReference type="Proteomes" id="UP001501310">
    <property type="component" value="Unassembled WGS sequence"/>
</dbReference>
<gene>
    <name evidence="2" type="ORF">GCM10022211_25210</name>
</gene>
<keyword evidence="1" id="KW-0472">Membrane</keyword>
<feature type="transmembrane region" description="Helical" evidence="1">
    <location>
        <begin position="80"/>
        <end position="97"/>
    </location>
</feature>
<proteinExistence type="predicted"/>
<feature type="transmembrane region" description="Helical" evidence="1">
    <location>
        <begin position="32"/>
        <end position="51"/>
    </location>
</feature>
<sequence length="103" mass="10975">MTMATLFVVGVALLCAVISAWAVLRIIQAGDLAWKPLWLIGSLFGVIGFGLDPRAPGHLFFHVGFQIPVVMGVWSSAGGLLLKALFPPIALVALVKIEAPVRR</sequence>
<organism evidence="2 3">
    <name type="scientific">Sphingomonas humi</name>
    <dbReference type="NCBI Taxonomy" id="335630"/>
    <lineage>
        <taxon>Bacteria</taxon>
        <taxon>Pseudomonadati</taxon>
        <taxon>Pseudomonadota</taxon>
        <taxon>Alphaproteobacteria</taxon>
        <taxon>Sphingomonadales</taxon>
        <taxon>Sphingomonadaceae</taxon>
        <taxon>Sphingomonas</taxon>
    </lineage>
</organism>
<evidence type="ECO:0000313" key="3">
    <source>
        <dbReference type="Proteomes" id="UP001501310"/>
    </source>
</evidence>